<organism evidence="1 2">
    <name type="scientific">Clavibacter michiganensis subsp. insidiosus</name>
    <dbReference type="NCBI Taxonomy" id="33014"/>
    <lineage>
        <taxon>Bacteria</taxon>
        <taxon>Bacillati</taxon>
        <taxon>Actinomycetota</taxon>
        <taxon>Actinomycetes</taxon>
        <taxon>Micrococcales</taxon>
        <taxon>Microbacteriaceae</taxon>
        <taxon>Clavibacter</taxon>
    </lineage>
</organism>
<dbReference type="Proteomes" id="UP000266634">
    <property type="component" value="Unassembled WGS sequence"/>
</dbReference>
<reference evidence="1 2" key="1">
    <citation type="submission" date="2018-08" db="EMBL/GenBank/DDBJ databases">
        <title>Genome Sequence of Clavibacter michiganensis Subspecies type strains, and the Atypical Peach-Colored Strains Isolated from Tomato.</title>
        <authorList>
            <person name="Osdaghi E."/>
            <person name="Portier P."/>
            <person name="Briand M."/>
            <person name="Jacques M.-A."/>
        </authorList>
    </citation>
    <scope>NUCLEOTIDE SEQUENCE [LARGE SCALE GENOMIC DNA]</scope>
    <source>
        <strain evidence="1 2">CFBP 6488</strain>
    </source>
</reference>
<evidence type="ECO:0000313" key="2">
    <source>
        <dbReference type="Proteomes" id="UP000266634"/>
    </source>
</evidence>
<dbReference type="GO" id="GO:0016740">
    <property type="term" value="F:transferase activity"/>
    <property type="evidence" value="ECO:0007669"/>
    <property type="project" value="UniProtKB-KW"/>
</dbReference>
<dbReference type="EMBL" id="QWEA01001812">
    <property type="protein sequence ID" value="RII96174.1"/>
    <property type="molecule type" value="Genomic_DNA"/>
</dbReference>
<dbReference type="AlphaFoldDB" id="A0A399NQD6"/>
<proteinExistence type="predicted"/>
<name>A0A399NQD6_9MICO</name>
<gene>
    <name evidence="1" type="ORF">DZF93_20985</name>
</gene>
<evidence type="ECO:0000313" key="1">
    <source>
        <dbReference type="EMBL" id="RII96174.1"/>
    </source>
</evidence>
<feature type="non-terminal residue" evidence="1">
    <location>
        <position position="1"/>
    </location>
</feature>
<comment type="caution">
    <text evidence="1">The sequence shown here is derived from an EMBL/GenBank/DDBJ whole genome shotgun (WGS) entry which is preliminary data.</text>
</comment>
<dbReference type="SUPFAM" id="SSF53756">
    <property type="entry name" value="UDP-Glycosyltransferase/glycogen phosphorylase"/>
    <property type="match status" value="1"/>
</dbReference>
<accession>A0A399NQD6</accession>
<protein>
    <submittedName>
        <fullName evidence="1">Glycosyltransferase</fullName>
    </submittedName>
</protein>
<keyword evidence="1" id="KW-0808">Transferase</keyword>
<sequence>RLAPRRLDSALRGMTLAVCREADVVLSPSAHQAVALRSAGLPAIEVLSNTSCTARGASAELPAGGALRLVWAARFAPEKRLDVMLEAMALVAARSGP</sequence>
<feature type="non-terminal residue" evidence="1">
    <location>
        <position position="97"/>
    </location>
</feature>